<gene>
    <name evidence="1" type="ORF">VICG_01871</name>
</gene>
<proteinExistence type="predicted"/>
<dbReference type="InParanoid" id="L2GJN2"/>
<dbReference type="EMBL" id="JH370150">
    <property type="protein sequence ID" value="ELA41078.1"/>
    <property type="molecule type" value="Genomic_DNA"/>
</dbReference>
<name>L2GJN2_VITCO</name>
<keyword evidence="2" id="KW-1185">Reference proteome</keyword>
<dbReference type="GeneID" id="19882581"/>
<evidence type="ECO:0000313" key="1">
    <source>
        <dbReference type="EMBL" id="ELA41078.1"/>
    </source>
</evidence>
<dbReference type="VEuPathDB" id="MicrosporidiaDB:VICG_01871"/>
<dbReference type="OrthoDB" id="2186070at2759"/>
<sequence>MQESLIVIIQTLLSKGMIKVESEVDLSRINRHLSPIGYDVVEFPHKRILVLKDRSESTWIQPPWKEKTIEEAKKVFVKLSQCTYLDEQSAVVDMLTEFNYLKREDGRLKFTERALVQFSDFIEGLDGRFKKCKLCGFLGDEGEFHNACKDFMGSQHIS</sequence>
<dbReference type="AlphaFoldDB" id="L2GJN2"/>
<organism evidence="1 2">
    <name type="scientific">Vittaforma corneae (strain ATCC 50505)</name>
    <name type="common">Microsporidian parasite</name>
    <name type="synonym">Nosema corneum</name>
    <dbReference type="NCBI Taxonomy" id="993615"/>
    <lineage>
        <taxon>Eukaryota</taxon>
        <taxon>Fungi</taxon>
        <taxon>Fungi incertae sedis</taxon>
        <taxon>Microsporidia</taxon>
        <taxon>Nosematidae</taxon>
        <taxon>Vittaforma</taxon>
    </lineage>
</organism>
<dbReference type="OMA" id="ADRWIEN"/>
<evidence type="ECO:0000313" key="2">
    <source>
        <dbReference type="Proteomes" id="UP000011082"/>
    </source>
</evidence>
<dbReference type="Proteomes" id="UP000011082">
    <property type="component" value="Unassembled WGS sequence"/>
</dbReference>
<protein>
    <submittedName>
        <fullName evidence="1">Uncharacterized protein</fullName>
    </submittedName>
</protein>
<accession>L2GJN2</accession>
<dbReference type="HOGENOM" id="CLU_1704221_0_0_1"/>
<dbReference type="RefSeq" id="XP_007605316.1">
    <property type="nucleotide sequence ID" value="XM_007605254.1"/>
</dbReference>
<reference evidence="2" key="1">
    <citation type="submission" date="2011-05" db="EMBL/GenBank/DDBJ databases">
        <title>The genome sequence of Vittaforma corneae strain ATCC 50505.</title>
        <authorList>
            <consortium name="The Broad Institute Genome Sequencing Platform"/>
            <person name="Cuomo C."/>
            <person name="Didier E."/>
            <person name="Bowers L."/>
            <person name="Young S.K."/>
            <person name="Zeng Q."/>
            <person name="Gargeya S."/>
            <person name="Fitzgerald M."/>
            <person name="Haas B."/>
            <person name="Abouelleil A."/>
            <person name="Alvarado L."/>
            <person name="Arachchi H.M."/>
            <person name="Berlin A."/>
            <person name="Chapman S.B."/>
            <person name="Gearin G."/>
            <person name="Goldberg J."/>
            <person name="Griggs A."/>
            <person name="Gujja S."/>
            <person name="Hansen M."/>
            <person name="Heiman D."/>
            <person name="Howarth C."/>
            <person name="Larimer J."/>
            <person name="Lui A."/>
            <person name="MacDonald P.J.P."/>
            <person name="McCowen C."/>
            <person name="Montmayeur A."/>
            <person name="Murphy C."/>
            <person name="Neiman D."/>
            <person name="Pearson M."/>
            <person name="Priest M."/>
            <person name="Roberts A."/>
            <person name="Saif S."/>
            <person name="Shea T."/>
            <person name="Sisk P."/>
            <person name="Stolte C."/>
            <person name="Sykes S."/>
            <person name="Wortman J."/>
            <person name="Nusbaum C."/>
            <person name="Birren B."/>
        </authorList>
    </citation>
    <scope>NUCLEOTIDE SEQUENCE [LARGE SCALE GENOMIC DNA]</scope>
    <source>
        <strain evidence="2">ATCC 50505</strain>
    </source>
</reference>